<dbReference type="InterPro" id="IPR003594">
    <property type="entry name" value="HATPase_dom"/>
</dbReference>
<dbReference type="PANTHER" id="PTHR24421">
    <property type="entry name" value="NITRATE/NITRITE SENSOR PROTEIN NARX-RELATED"/>
    <property type="match status" value="1"/>
</dbReference>
<keyword evidence="16" id="KW-1185">Reference proteome</keyword>
<evidence type="ECO:0000256" key="9">
    <source>
        <dbReference type="ARBA" id="ARBA00022840"/>
    </source>
</evidence>
<dbReference type="InterPro" id="IPR005467">
    <property type="entry name" value="His_kinase_dom"/>
</dbReference>
<dbReference type="RefSeq" id="WP_336585893.1">
    <property type="nucleotide sequence ID" value="NZ_JBBAXC010000003.1"/>
</dbReference>
<evidence type="ECO:0000256" key="12">
    <source>
        <dbReference type="ARBA" id="ARBA00023136"/>
    </source>
</evidence>
<dbReference type="Pfam" id="PF02518">
    <property type="entry name" value="HATPase_c"/>
    <property type="match status" value="1"/>
</dbReference>
<evidence type="ECO:0000256" key="5">
    <source>
        <dbReference type="ARBA" id="ARBA00022679"/>
    </source>
</evidence>
<dbReference type="SMART" id="SM00387">
    <property type="entry name" value="HATPase_c"/>
    <property type="match status" value="1"/>
</dbReference>
<accession>A0ABU8HB80</accession>
<proteinExistence type="predicted"/>
<keyword evidence="4" id="KW-1003">Cell membrane</keyword>
<reference evidence="15 16" key="1">
    <citation type="journal article" date="2018" name="J. Microbiol.">
        <title>Bacillus spongiae sp. nov., isolated from sponge of Jeju Island.</title>
        <authorList>
            <person name="Lee G.E."/>
            <person name="Im W.T."/>
            <person name="Park J.S."/>
        </authorList>
    </citation>
    <scope>NUCLEOTIDE SEQUENCE [LARGE SCALE GENOMIC DNA]</scope>
    <source>
        <strain evidence="15 16">135PIL107-10</strain>
    </source>
</reference>
<dbReference type="EMBL" id="JBBAXC010000003">
    <property type="protein sequence ID" value="MEI5906461.1"/>
    <property type="molecule type" value="Genomic_DNA"/>
</dbReference>
<dbReference type="Gene3D" id="3.30.565.10">
    <property type="entry name" value="Histidine kinase-like ATPase, C-terminal domain"/>
    <property type="match status" value="1"/>
</dbReference>
<feature type="transmembrane region" description="Helical" evidence="13">
    <location>
        <begin position="14"/>
        <end position="35"/>
    </location>
</feature>
<evidence type="ECO:0000256" key="1">
    <source>
        <dbReference type="ARBA" id="ARBA00000085"/>
    </source>
</evidence>
<dbReference type="GO" id="GO:0016301">
    <property type="term" value="F:kinase activity"/>
    <property type="evidence" value="ECO:0007669"/>
    <property type="project" value="UniProtKB-KW"/>
</dbReference>
<feature type="transmembrane region" description="Helical" evidence="13">
    <location>
        <begin position="47"/>
        <end position="66"/>
    </location>
</feature>
<evidence type="ECO:0000256" key="6">
    <source>
        <dbReference type="ARBA" id="ARBA00022692"/>
    </source>
</evidence>
<evidence type="ECO:0000256" key="8">
    <source>
        <dbReference type="ARBA" id="ARBA00022777"/>
    </source>
</evidence>
<evidence type="ECO:0000256" key="10">
    <source>
        <dbReference type="ARBA" id="ARBA00022989"/>
    </source>
</evidence>
<dbReference type="PANTHER" id="PTHR24421:SF37">
    <property type="entry name" value="SENSOR HISTIDINE KINASE NARS"/>
    <property type="match status" value="1"/>
</dbReference>
<keyword evidence="12 13" id="KW-0472">Membrane</keyword>
<dbReference type="SUPFAM" id="SSF55874">
    <property type="entry name" value="ATPase domain of HSP90 chaperone/DNA topoisomerase II/histidine kinase"/>
    <property type="match status" value="1"/>
</dbReference>
<evidence type="ECO:0000256" key="2">
    <source>
        <dbReference type="ARBA" id="ARBA00004651"/>
    </source>
</evidence>
<evidence type="ECO:0000256" key="11">
    <source>
        <dbReference type="ARBA" id="ARBA00023012"/>
    </source>
</evidence>
<evidence type="ECO:0000313" key="16">
    <source>
        <dbReference type="Proteomes" id="UP001312865"/>
    </source>
</evidence>
<evidence type="ECO:0000259" key="14">
    <source>
        <dbReference type="PROSITE" id="PS50109"/>
    </source>
</evidence>
<comment type="subcellular location">
    <subcellularLocation>
        <location evidence="2">Cell membrane</location>
        <topology evidence="2">Multi-pass membrane protein</topology>
    </subcellularLocation>
</comment>
<keyword evidence="10 13" id="KW-1133">Transmembrane helix</keyword>
<dbReference type="EC" id="2.7.13.3" evidence="3"/>
<evidence type="ECO:0000256" key="7">
    <source>
        <dbReference type="ARBA" id="ARBA00022741"/>
    </source>
</evidence>
<keyword evidence="9" id="KW-0067">ATP-binding</keyword>
<evidence type="ECO:0000313" key="15">
    <source>
        <dbReference type="EMBL" id="MEI5906461.1"/>
    </source>
</evidence>
<keyword evidence="11" id="KW-0902">Two-component regulatory system</keyword>
<evidence type="ECO:0000256" key="13">
    <source>
        <dbReference type="SAM" id="Phobius"/>
    </source>
</evidence>
<dbReference type="InterPro" id="IPR036890">
    <property type="entry name" value="HATPase_C_sf"/>
</dbReference>
<evidence type="ECO:0000256" key="3">
    <source>
        <dbReference type="ARBA" id="ARBA00012438"/>
    </source>
</evidence>
<feature type="domain" description="Histidine kinase" evidence="14">
    <location>
        <begin position="149"/>
        <end position="343"/>
    </location>
</feature>
<dbReference type="InterPro" id="IPR011712">
    <property type="entry name" value="Sig_transdc_His_kin_sub3_dim/P"/>
</dbReference>
<name>A0ABU8HB80_9BACI</name>
<comment type="caution">
    <text evidence="15">The sequence shown here is derived from an EMBL/GenBank/DDBJ whole genome shotgun (WGS) entry which is preliminary data.</text>
</comment>
<keyword evidence="7" id="KW-0547">Nucleotide-binding</keyword>
<dbReference type="Proteomes" id="UP001312865">
    <property type="component" value="Unassembled WGS sequence"/>
</dbReference>
<protein>
    <recommendedName>
        <fullName evidence="3">histidine kinase</fullName>
        <ecNumber evidence="3">2.7.13.3</ecNumber>
    </recommendedName>
</protein>
<keyword evidence="6 13" id="KW-0812">Transmembrane</keyword>
<evidence type="ECO:0000256" key="4">
    <source>
        <dbReference type="ARBA" id="ARBA00022475"/>
    </source>
</evidence>
<dbReference type="PROSITE" id="PS50109">
    <property type="entry name" value="HIS_KIN"/>
    <property type="match status" value="1"/>
</dbReference>
<gene>
    <name evidence="15" type="ORF">WAK64_05255</name>
</gene>
<organism evidence="15 16">
    <name type="scientific">Bacillus spongiae</name>
    <dbReference type="NCBI Taxonomy" id="2683610"/>
    <lineage>
        <taxon>Bacteria</taxon>
        <taxon>Bacillati</taxon>
        <taxon>Bacillota</taxon>
        <taxon>Bacilli</taxon>
        <taxon>Bacillales</taxon>
        <taxon>Bacillaceae</taxon>
        <taxon>Bacillus</taxon>
    </lineage>
</organism>
<comment type="catalytic activity">
    <reaction evidence="1">
        <text>ATP + protein L-histidine = ADP + protein N-phospho-L-histidine.</text>
        <dbReference type="EC" id="2.7.13.3"/>
    </reaction>
</comment>
<dbReference type="InterPro" id="IPR050482">
    <property type="entry name" value="Sensor_HK_TwoCompSys"/>
</dbReference>
<dbReference type="Gene3D" id="1.20.5.1930">
    <property type="match status" value="1"/>
</dbReference>
<dbReference type="CDD" id="cd16917">
    <property type="entry name" value="HATPase_UhpB-NarQ-NarX-like"/>
    <property type="match status" value="1"/>
</dbReference>
<keyword evidence="5" id="KW-0808">Transferase</keyword>
<sequence length="347" mass="39854">MKTENLFIWIIKQYMLLAFLGTLVFFILLQLSLIIVDDPMMTLYESLWLTATLFIVLLVVNLYIGFRFGTLLKNRFQDFLSFVSILRSGKFSERMDLRERDQFNVLTMELNELAQYIQVQVKSLQRLANEKSELVDKAHQAAVIEERQRLARDLHDSVSQQLFALNMLSSTAIRAMGKKSDQAEGLIKQIAEIASKAQGEMRALLLHLRPVELKGETLTQGIQKLVNELKERTPIMFKEKLTGLEELSKAQEAHIFRIVQESVSNILRHADASEVSILSEKKENNLFLFISDNGKGFSINENKMTSYGLQSMKERCEELGGFFQIRSKKGEGTYIKIKIPFDQEGMQ</sequence>
<dbReference type="Pfam" id="PF07730">
    <property type="entry name" value="HisKA_3"/>
    <property type="match status" value="1"/>
</dbReference>
<keyword evidence="8 15" id="KW-0418">Kinase</keyword>